<evidence type="ECO:0000259" key="2">
    <source>
        <dbReference type="Pfam" id="PF01370"/>
    </source>
</evidence>
<dbReference type="NCBIfam" id="TIGR01777">
    <property type="entry name" value="yfcH"/>
    <property type="match status" value="1"/>
</dbReference>
<sequence>MAKIVLAGGSGFIGQLLTQHFTAIGDQVVILTRKPGASTNQVQHVYWDGATAGPWVQHLEQATVLINLTGKSVNCRYTAKNKQEIISSRVNATHALGDALRQLQNPPRLWMNASSATIYRHAQDGPQDELTGEIGTGFSVDVCTAWENAFYTQNTPGTRKIALRLAIVLDKDGGVMPYYLNLARLGLGGWQGNGLQCFSWIHSRDVISSIDFLIAHEDLEGDFNLSSPQPIPNHRFMYSIRQALKISFGLKASKWMLEIGAFFLRTETELLLKSRWVVPARLQQAGYTFNVSTIDEAIQLCTSTPSKQVLNHPKTTAKRPNSPYLSLPKNHVSGIPFQGPIL</sequence>
<dbReference type="InterPro" id="IPR013549">
    <property type="entry name" value="DUF1731"/>
</dbReference>
<dbReference type="Pfam" id="PF01370">
    <property type="entry name" value="Epimerase"/>
    <property type="match status" value="1"/>
</dbReference>
<dbReference type="InterPro" id="IPR036291">
    <property type="entry name" value="NAD(P)-bd_dom_sf"/>
</dbReference>
<dbReference type="PANTHER" id="PTHR11092">
    <property type="entry name" value="SUGAR NUCLEOTIDE EPIMERASE RELATED"/>
    <property type="match status" value="1"/>
</dbReference>
<keyword evidence="5" id="KW-1185">Reference proteome</keyword>
<evidence type="ECO:0000259" key="3">
    <source>
        <dbReference type="Pfam" id="PF08338"/>
    </source>
</evidence>
<dbReference type="Proteomes" id="UP000464214">
    <property type="component" value="Chromosome"/>
</dbReference>
<dbReference type="Gene3D" id="3.40.50.720">
    <property type="entry name" value="NAD(P)-binding Rossmann-like Domain"/>
    <property type="match status" value="1"/>
</dbReference>
<dbReference type="SUPFAM" id="SSF51735">
    <property type="entry name" value="NAD(P)-binding Rossmann-fold domains"/>
    <property type="match status" value="1"/>
</dbReference>
<evidence type="ECO:0000256" key="1">
    <source>
        <dbReference type="ARBA" id="ARBA00009353"/>
    </source>
</evidence>
<dbReference type="KEGG" id="nib:GU926_03625"/>
<accession>A0A6P1NSC0</accession>
<evidence type="ECO:0000313" key="5">
    <source>
        <dbReference type="Proteomes" id="UP000464214"/>
    </source>
</evidence>
<dbReference type="AlphaFoldDB" id="A0A6P1NSC0"/>
<dbReference type="PANTHER" id="PTHR11092:SF0">
    <property type="entry name" value="EPIMERASE FAMILY PROTEIN SDR39U1"/>
    <property type="match status" value="1"/>
</dbReference>
<name>A0A6P1NSC0_9BACT</name>
<feature type="domain" description="NAD-dependent epimerase/dehydratase" evidence="2">
    <location>
        <begin position="4"/>
        <end position="224"/>
    </location>
</feature>
<dbReference type="EMBL" id="CP047897">
    <property type="protein sequence ID" value="QHL86577.1"/>
    <property type="molecule type" value="Genomic_DNA"/>
</dbReference>
<feature type="domain" description="DUF1731" evidence="3">
    <location>
        <begin position="254"/>
        <end position="299"/>
    </location>
</feature>
<evidence type="ECO:0000313" key="4">
    <source>
        <dbReference type="EMBL" id="QHL86577.1"/>
    </source>
</evidence>
<dbReference type="RefSeq" id="WP_160689106.1">
    <property type="nucleotide sequence ID" value="NZ_CP047897.1"/>
</dbReference>
<gene>
    <name evidence="4" type="ORF">GU926_03625</name>
</gene>
<organism evidence="4 5">
    <name type="scientific">Nibribacter ruber</name>
    <dbReference type="NCBI Taxonomy" id="2698458"/>
    <lineage>
        <taxon>Bacteria</taxon>
        <taxon>Pseudomonadati</taxon>
        <taxon>Bacteroidota</taxon>
        <taxon>Cytophagia</taxon>
        <taxon>Cytophagales</taxon>
        <taxon>Hymenobacteraceae</taxon>
        <taxon>Nibribacter</taxon>
    </lineage>
</organism>
<dbReference type="InterPro" id="IPR001509">
    <property type="entry name" value="Epimerase_deHydtase"/>
</dbReference>
<dbReference type="Pfam" id="PF08338">
    <property type="entry name" value="DUF1731"/>
    <property type="match status" value="1"/>
</dbReference>
<protein>
    <submittedName>
        <fullName evidence="4">TIGR01777 family protein</fullName>
    </submittedName>
</protein>
<dbReference type="InterPro" id="IPR010099">
    <property type="entry name" value="SDR39U1"/>
</dbReference>
<comment type="similarity">
    <text evidence="1">Belongs to the NAD(P)-dependent epimerase/dehydratase family. SDR39U1 subfamily.</text>
</comment>
<proteinExistence type="inferred from homology"/>
<reference evidence="4 5" key="1">
    <citation type="submission" date="2020-01" db="EMBL/GenBank/DDBJ databases">
        <authorList>
            <person name="Kim M."/>
        </authorList>
    </citation>
    <scope>NUCLEOTIDE SEQUENCE [LARGE SCALE GENOMIC DNA]</scope>
    <source>
        <strain evidence="4 5">BT10</strain>
    </source>
</reference>